<dbReference type="SUPFAM" id="SSF52540">
    <property type="entry name" value="P-loop containing nucleoside triphosphate hydrolases"/>
    <property type="match status" value="1"/>
</dbReference>
<organism evidence="1 2">
    <name type="scientific">Vibrio superstes NBRC 103154</name>
    <dbReference type="NCBI Taxonomy" id="1219062"/>
    <lineage>
        <taxon>Bacteria</taxon>
        <taxon>Pseudomonadati</taxon>
        <taxon>Pseudomonadota</taxon>
        <taxon>Gammaproteobacteria</taxon>
        <taxon>Vibrionales</taxon>
        <taxon>Vibrionaceae</taxon>
        <taxon>Vibrio</taxon>
    </lineage>
</organism>
<name>A0A511QW05_9VIBR</name>
<evidence type="ECO:0000313" key="1">
    <source>
        <dbReference type="EMBL" id="GEM81554.1"/>
    </source>
</evidence>
<dbReference type="EMBL" id="BJXK01000025">
    <property type="protein sequence ID" value="GEM81554.1"/>
    <property type="molecule type" value="Genomic_DNA"/>
</dbReference>
<gene>
    <name evidence="1" type="ORF">VSU01S_37990</name>
</gene>
<reference evidence="1 2" key="1">
    <citation type="submission" date="2019-07" db="EMBL/GenBank/DDBJ databases">
        <title>Whole genome shotgun sequence of Vibrio superstes NBRC 103154.</title>
        <authorList>
            <person name="Hosoyama A."/>
            <person name="Uohara A."/>
            <person name="Ohji S."/>
            <person name="Ichikawa N."/>
        </authorList>
    </citation>
    <scope>NUCLEOTIDE SEQUENCE [LARGE SCALE GENOMIC DNA]</scope>
    <source>
        <strain evidence="1 2">NBRC 103154</strain>
    </source>
</reference>
<keyword evidence="1" id="KW-0132">Cell division</keyword>
<comment type="caution">
    <text evidence="1">The sequence shown here is derived from an EMBL/GenBank/DDBJ whole genome shotgun (WGS) entry which is preliminary data.</text>
</comment>
<dbReference type="GO" id="GO:0051301">
    <property type="term" value="P:cell division"/>
    <property type="evidence" value="ECO:0007669"/>
    <property type="project" value="UniProtKB-KW"/>
</dbReference>
<sequence>MAQLYFISGFIGSGKTTYSKELAEQTNAFRFSIDEWMIPLFGEHMERDVLNQRLRTLESLFQDASSQLLRLGVPVVFDFGYWSRDDRARIVSWASEQGYSCEMHYLDVSFDTCCQRAFERNANARGKSYEMTPEMLELFWSWFEVPTQDEDVIWVSN</sequence>
<dbReference type="InterPro" id="IPR027417">
    <property type="entry name" value="P-loop_NTPase"/>
</dbReference>
<evidence type="ECO:0000313" key="2">
    <source>
        <dbReference type="Proteomes" id="UP000321113"/>
    </source>
</evidence>
<dbReference type="AlphaFoldDB" id="A0A511QW05"/>
<accession>A0A511QW05</accession>
<dbReference type="RefSeq" id="WP_119010410.1">
    <property type="nucleotide sequence ID" value="NZ_BJXK01000025.1"/>
</dbReference>
<keyword evidence="2" id="KW-1185">Reference proteome</keyword>
<keyword evidence="1" id="KW-0131">Cell cycle</keyword>
<dbReference type="OrthoDB" id="531205at2"/>
<proteinExistence type="predicted"/>
<dbReference type="Pfam" id="PF13671">
    <property type="entry name" value="AAA_33"/>
    <property type="match status" value="1"/>
</dbReference>
<dbReference type="Gene3D" id="3.40.50.300">
    <property type="entry name" value="P-loop containing nucleotide triphosphate hydrolases"/>
    <property type="match status" value="1"/>
</dbReference>
<protein>
    <submittedName>
        <fullName evidence="1">Cell division protein ZipA</fullName>
    </submittedName>
</protein>
<dbReference type="Proteomes" id="UP000321113">
    <property type="component" value="Unassembled WGS sequence"/>
</dbReference>